<dbReference type="EMBL" id="JAEHTE010000001">
    <property type="protein sequence ID" value="MBI6882667.1"/>
    <property type="molecule type" value="Genomic_DNA"/>
</dbReference>
<dbReference type="Proteomes" id="UP000637061">
    <property type="component" value="Unassembled WGS sequence"/>
</dbReference>
<evidence type="ECO:0000313" key="2">
    <source>
        <dbReference type="Proteomes" id="UP000637061"/>
    </source>
</evidence>
<accession>A0A8I1JGC4</accession>
<sequence>MTRAELFVAAGLVFVVGFGLWMQAPVADEVDPVYLEAMAYSEKTPVHMESTKSIWACNDRRTGAPRQCELMAIGQATSEKGGAYGEQVKVAIEDTREHMRAWMADHPPETGFFTKTPYKGWRIYR</sequence>
<evidence type="ECO:0000313" key="1">
    <source>
        <dbReference type="EMBL" id="MBI6882667.1"/>
    </source>
</evidence>
<reference evidence="1" key="1">
    <citation type="submission" date="2020-12" db="EMBL/GenBank/DDBJ databases">
        <title>Enhanced detection system for hospital associated transmission using whole genome sequencing surveillance.</title>
        <authorList>
            <person name="Harrison L.H."/>
            <person name="Van Tyne D."/>
            <person name="Marsh J.W."/>
            <person name="Griffith M.P."/>
            <person name="Snyder D.J."/>
            <person name="Cooper V.S."/>
            <person name="Mustapha M."/>
        </authorList>
    </citation>
    <scope>NUCLEOTIDE SEQUENCE</scope>
    <source>
        <strain evidence="1">PSB00042</strain>
    </source>
</reference>
<protein>
    <submittedName>
        <fullName evidence="1">Uncharacterized protein</fullName>
    </submittedName>
</protein>
<organism evidence="1 2">
    <name type="scientific">Pseudomonas putida</name>
    <name type="common">Arthrobacter siderocapsulatus</name>
    <dbReference type="NCBI Taxonomy" id="303"/>
    <lineage>
        <taxon>Bacteria</taxon>
        <taxon>Pseudomonadati</taxon>
        <taxon>Pseudomonadota</taxon>
        <taxon>Gammaproteobacteria</taxon>
        <taxon>Pseudomonadales</taxon>
        <taxon>Pseudomonadaceae</taxon>
        <taxon>Pseudomonas</taxon>
    </lineage>
</organism>
<dbReference type="RefSeq" id="WP_198746278.1">
    <property type="nucleotide sequence ID" value="NZ_JAEHTE010000001.1"/>
</dbReference>
<gene>
    <name evidence="1" type="ORF">JEU22_01970</name>
</gene>
<proteinExistence type="predicted"/>
<comment type="caution">
    <text evidence="1">The sequence shown here is derived from an EMBL/GenBank/DDBJ whole genome shotgun (WGS) entry which is preliminary data.</text>
</comment>
<dbReference type="AlphaFoldDB" id="A0A8I1JGC4"/>
<name>A0A8I1JGC4_PSEPU</name>